<accession>A0A0J1EAU3</accession>
<dbReference type="AlphaFoldDB" id="A0A0J1EAU3"/>
<keyword evidence="2" id="KW-1185">Reference proteome</keyword>
<dbReference type="STRING" id="595434.RISK_005025"/>
<evidence type="ECO:0000313" key="1">
    <source>
        <dbReference type="EMBL" id="KLU02729.1"/>
    </source>
</evidence>
<reference evidence="1" key="1">
    <citation type="submission" date="2015-05" db="EMBL/GenBank/DDBJ databases">
        <title>Permanent draft genome of Rhodopirellula islandicus K833.</title>
        <authorList>
            <person name="Kizina J."/>
            <person name="Richter M."/>
            <person name="Glockner F.O."/>
            <person name="Harder J."/>
        </authorList>
    </citation>
    <scope>NUCLEOTIDE SEQUENCE [LARGE SCALE GENOMIC DNA]</scope>
    <source>
        <strain evidence="1">K833</strain>
    </source>
</reference>
<sequence length="39" mass="4764">MHVSRRVEFFEVVDRSRRPRDPKRYPNEIPACHKNLILT</sequence>
<organism evidence="1 2">
    <name type="scientific">Rhodopirellula islandica</name>
    <dbReference type="NCBI Taxonomy" id="595434"/>
    <lineage>
        <taxon>Bacteria</taxon>
        <taxon>Pseudomonadati</taxon>
        <taxon>Planctomycetota</taxon>
        <taxon>Planctomycetia</taxon>
        <taxon>Pirellulales</taxon>
        <taxon>Pirellulaceae</taxon>
        <taxon>Rhodopirellula</taxon>
    </lineage>
</organism>
<comment type="caution">
    <text evidence="1">The sequence shown here is derived from an EMBL/GenBank/DDBJ whole genome shotgun (WGS) entry which is preliminary data.</text>
</comment>
<name>A0A0J1EAU3_RHOIS</name>
<dbReference type="EMBL" id="LECT01000043">
    <property type="protein sequence ID" value="KLU02729.1"/>
    <property type="molecule type" value="Genomic_DNA"/>
</dbReference>
<evidence type="ECO:0000313" key="2">
    <source>
        <dbReference type="Proteomes" id="UP000036367"/>
    </source>
</evidence>
<protein>
    <submittedName>
        <fullName evidence="1">Uncharacterized protein</fullName>
    </submittedName>
</protein>
<dbReference type="Proteomes" id="UP000036367">
    <property type="component" value="Unassembled WGS sequence"/>
</dbReference>
<gene>
    <name evidence="1" type="ORF">RISK_005025</name>
</gene>
<proteinExistence type="predicted"/>
<dbReference type="PATRIC" id="fig|595434.4.peg.4768"/>